<evidence type="ECO:0000313" key="3">
    <source>
        <dbReference type="Proteomes" id="UP000509303"/>
    </source>
</evidence>
<organism evidence="2 3">
    <name type="scientific">Streptomyces buecherae</name>
    <dbReference type="NCBI Taxonomy" id="2763006"/>
    <lineage>
        <taxon>Bacteria</taxon>
        <taxon>Bacillati</taxon>
        <taxon>Actinomycetota</taxon>
        <taxon>Actinomycetes</taxon>
        <taxon>Kitasatosporales</taxon>
        <taxon>Streptomycetaceae</taxon>
        <taxon>Streptomyces</taxon>
    </lineage>
</organism>
<accession>A0A7H8NBQ9</accession>
<evidence type="ECO:0000313" key="2">
    <source>
        <dbReference type="EMBL" id="QKW51893.1"/>
    </source>
</evidence>
<protein>
    <submittedName>
        <fullName evidence="2">Uncharacterized protein</fullName>
    </submittedName>
</protein>
<dbReference type="EMBL" id="CP054929">
    <property type="protein sequence ID" value="QKW51893.1"/>
    <property type="molecule type" value="Genomic_DNA"/>
</dbReference>
<sequence>MADNQTAQIEPQEDTVTEADIRSLDGHATGAPIRPDKRKKPAPVLPQDGHATGAPTTLGDGHATGAPAAALGDGHATSEPQG</sequence>
<name>A0A7H8NBQ9_9ACTN</name>
<gene>
    <name evidence="2" type="ORF">HUT08_22800</name>
</gene>
<evidence type="ECO:0000256" key="1">
    <source>
        <dbReference type="SAM" id="MobiDB-lite"/>
    </source>
</evidence>
<dbReference type="RefSeq" id="WP_176163600.1">
    <property type="nucleotide sequence ID" value="NZ_CP054929.1"/>
</dbReference>
<proteinExistence type="predicted"/>
<dbReference type="Proteomes" id="UP000509303">
    <property type="component" value="Chromosome"/>
</dbReference>
<keyword evidence="3" id="KW-1185">Reference proteome</keyword>
<reference evidence="2 3" key="1">
    <citation type="submission" date="2020-06" db="EMBL/GenBank/DDBJ databases">
        <title>Genome mining for natural products.</title>
        <authorList>
            <person name="Zhang B."/>
            <person name="Shi J."/>
            <person name="Ge H."/>
        </authorList>
    </citation>
    <scope>NUCLEOTIDE SEQUENCE [LARGE SCALE GENOMIC DNA]</scope>
    <source>
        <strain evidence="2 3">NA00687</strain>
    </source>
</reference>
<feature type="region of interest" description="Disordered" evidence="1">
    <location>
        <begin position="1"/>
        <end position="82"/>
    </location>
</feature>
<dbReference type="AlphaFoldDB" id="A0A7H8NBQ9"/>